<keyword evidence="1" id="KW-1133">Transmembrane helix</keyword>
<protein>
    <submittedName>
        <fullName evidence="2">Uncharacterized protein</fullName>
    </submittedName>
</protein>
<evidence type="ECO:0000256" key="1">
    <source>
        <dbReference type="SAM" id="Phobius"/>
    </source>
</evidence>
<feature type="transmembrane region" description="Helical" evidence="1">
    <location>
        <begin position="7"/>
        <end position="24"/>
    </location>
</feature>
<proteinExistence type="predicted"/>
<name>A0A383CUY2_9ZZZZ</name>
<evidence type="ECO:0000313" key="2">
    <source>
        <dbReference type="EMBL" id="SVE35843.1"/>
    </source>
</evidence>
<keyword evidence="1" id="KW-0812">Transmembrane</keyword>
<keyword evidence="1" id="KW-0472">Membrane</keyword>
<accession>A0A383CUY2</accession>
<sequence length="34" mass="4218">MSLDWDLIWKILQVVALLIIAREIDKRIRRKRKK</sequence>
<gene>
    <name evidence="2" type="ORF">METZ01_LOCUS488697</name>
</gene>
<organism evidence="2">
    <name type="scientific">marine metagenome</name>
    <dbReference type="NCBI Taxonomy" id="408172"/>
    <lineage>
        <taxon>unclassified sequences</taxon>
        <taxon>metagenomes</taxon>
        <taxon>ecological metagenomes</taxon>
    </lineage>
</organism>
<reference evidence="2" key="1">
    <citation type="submission" date="2018-05" db="EMBL/GenBank/DDBJ databases">
        <authorList>
            <person name="Lanie J.A."/>
            <person name="Ng W.-L."/>
            <person name="Kazmierczak K.M."/>
            <person name="Andrzejewski T.M."/>
            <person name="Davidsen T.M."/>
            <person name="Wayne K.J."/>
            <person name="Tettelin H."/>
            <person name="Glass J.I."/>
            <person name="Rusch D."/>
            <person name="Podicherti R."/>
            <person name="Tsui H.-C.T."/>
            <person name="Winkler M.E."/>
        </authorList>
    </citation>
    <scope>NUCLEOTIDE SEQUENCE</scope>
</reference>
<dbReference type="EMBL" id="UINC01211795">
    <property type="protein sequence ID" value="SVE35843.1"/>
    <property type="molecule type" value="Genomic_DNA"/>
</dbReference>
<dbReference type="AlphaFoldDB" id="A0A383CUY2"/>